<dbReference type="PANTHER" id="PTHR44329:SF214">
    <property type="entry name" value="PROTEIN KINASE DOMAIN-CONTAINING PROTEIN"/>
    <property type="match status" value="1"/>
</dbReference>
<dbReference type="Pfam" id="PF07714">
    <property type="entry name" value="PK_Tyr_Ser-Thr"/>
    <property type="match status" value="2"/>
</dbReference>
<accession>A0A7S3XMR3</accession>
<sequence length="322" mass="36680">MKNYTIQTEYGCDDFEEMEKTWTKIAHGNQRDVYFAEYDGKKIVVKVLKDIYKSVNHDDFKASLYSEAVALSLLRNASNIVQQVGRCHSNIAAEWLPVDLQKLPHHELTENQRILLSLGMAEGLAQLHSVCHGPFLHHDLRLKQWMLDPNGVVKLGDLNAGWFLPRNAQGERCVKETEVALRTTDYGLRATAWRWWRWWHGSGQHLGLWRAPEEFLNLPLDEKADVFVLGLCIWALFKDGNESPYTNPRAKAEGYDSLADYVIAGGRPQVDEQWPALVRDVLTWCWAEVPAARPGAREVAQALRTLVEARGLGPDDRYHPPG</sequence>
<dbReference type="InterPro" id="IPR001245">
    <property type="entry name" value="Ser-Thr/Tyr_kinase_cat_dom"/>
</dbReference>
<organism evidence="2">
    <name type="scientific">Heterosigma akashiwo</name>
    <name type="common">Chromophytic alga</name>
    <name type="synonym">Heterosigma carterae</name>
    <dbReference type="NCBI Taxonomy" id="2829"/>
    <lineage>
        <taxon>Eukaryota</taxon>
        <taxon>Sar</taxon>
        <taxon>Stramenopiles</taxon>
        <taxon>Ochrophyta</taxon>
        <taxon>Raphidophyceae</taxon>
        <taxon>Chattonellales</taxon>
        <taxon>Chattonellaceae</taxon>
        <taxon>Heterosigma</taxon>
    </lineage>
</organism>
<evidence type="ECO:0000313" key="2">
    <source>
        <dbReference type="EMBL" id="CAE0625007.1"/>
    </source>
</evidence>
<gene>
    <name evidence="2" type="ORF">HAKA00212_LOCUS3674</name>
</gene>
<dbReference type="PANTHER" id="PTHR44329">
    <property type="entry name" value="SERINE/THREONINE-PROTEIN KINASE TNNI3K-RELATED"/>
    <property type="match status" value="1"/>
</dbReference>
<dbReference type="PROSITE" id="PS50011">
    <property type="entry name" value="PROTEIN_KINASE_DOM"/>
    <property type="match status" value="1"/>
</dbReference>
<dbReference type="SUPFAM" id="SSF56112">
    <property type="entry name" value="Protein kinase-like (PK-like)"/>
    <property type="match status" value="1"/>
</dbReference>
<dbReference type="InterPro" id="IPR011009">
    <property type="entry name" value="Kinase-like_dom_sf"/>
</dbReference>
<dbReference type="InterPro" id="IPR000719">
    <property type="entry name" value="Prot_kinase_dom"/>
</dbReference>
<protein>
    <recommendedName>
        <fullName evidence="1">Protein kinase domain-containing protein</fullName>
    </recommendedName>
</protein>
<dbReference type="AlphaFoldDB" id="A0A7S3XMR3"/>
<feature type="domain" description="Protein kinase" evidence="1">
    <location>
        <begin position="19"/>
        <end position="307"/>
    </location>
</feature>
<dbReference type="InterPro" id="IPR051681">
    <property type="entry name" value="Ser/Thr_Kinases-Pseudokinases"/>
</dbReference>
<dbReference type="PIRSF" id="PIRSF000654">
    <property type="entry name" value="Integrin-linked_kinase"/>
    <property type="match status" value="1"/>
</dbReference>
<dbReference type="GO" id="GO:0005524">
    <property type="term" value="F:ATP binding"/>
    <property type="evidence" value="ECO:0007669"/>
    <property type="project" value="InterPro"/>
</dbReference>
<proteinExistence type="predicted"/>
<dbReference type="Gene3D" id="1.10.510.10">
    <property type="entry name" value="Transferase(Phosphotransferase) domain 1"/>
    <property type="match status" value="1"/>
</dbReference>
<dbReference type="EMBL" id="HBIU01009047">
    <property type="protein sequence ID" value="CAE0625007.1"/>
    <property type="molecule type" value="Transcribed_RNA"/>
</dbReference>
<name>A0A7S3XMR3_HETAK</name>
<dbReference type="GO" id="GO:0004674">
    <property type="term" value="F:protein serine/threonine kinase activity"/>
    <property type="evidence" value="ECO:0007669"/>
    <property type="project" value="TreeGrafter"/>
</dbReference>
<evidence type="ECO:0000259" key="1">
    <source>
        <dbReference type="PROSITE" id="PS50011"/>
    </source>
</evidence>
<reference evidence="2" key="1">
    <citation type="submission" date="2021-01" db="EMBL/GenBank/DDBJ databases">
        <authorList>
            <person name="Corre E."/>
            <person name="Pelletier E."/>
            <person name="Niang G."/>
            <person name="Scheremetjew M."/>
            <person name="Finn R."/>
            <person name="Kale V."/>
            <person name="Holt S."/>
            <person name="Cochrane G."/>
            <person name="Meng A."/>
            <person name="Brown T."/>
            <person name="Cohen L."/>
        </authorList>
    </citation>
    <scope>NUCLEOTIDE SEQUENCE</scope>
    <source>
        <strain evidence="2">CCMP3107</strain>
    </source>
</reference>